<reference evidence="2 3" key="1">
    <citation type="submission" date="2024-03" db="EMBL/GenBank/DDBJ databases">
        <title>A high-quality draft genome sequence of Diaporthe vaccinii, a causative agent of upright dieback and viscid rot disease in cranberry plants.</title>
        <authorList>
            <person name="Sarrasin M."/>
            <person name="Lang B.F."/>
            <person name="Burger G."/>
        </authorList>
    </citation>
    <scope>NUCLEOTIDE SEQUENCE [LARGE SCALE GENOMIC DNA]</scope>
    <source>
        <strain evidence="2 3">IS7</strain>
    </source>
</reference>
<name>A0ABR4ED36_9PEZI</name>
<protein>
    <submittedName>
        <fullName evidence="2">Uncharacterized protein</fullName>
    </submittedName>
</protein>
<evidence type="ECO:0000256" key="1">
    <source>
        <dbReference type="SAM" id="MobiDB-lite"/>
    </source>
</evidence>
<gene>
    <name evidence="2" type="ORF">FJTKL_12609</name>
</gene>
<accession>A0ABR4ED36</accession>
<evidence type="ECO:0000313" key="2">
    <source>
        <dbReference type="EMBL" id="KAL2280371.1"/>
    </source>
</evidence>
<feature type="compositionally biased region" description="Basic residues" evidence="1">
    <location>
        <begin position="209"/>
        <end position="229"/>
    </location>
</feature>
<organism evidence="2 3">
    <name type="scientific">Diaporthe vaccinii</name>
    <dbReference type="NCBI Taxonomy" id="105482"/>
    <lineage>
        <taxon>Eukaryota</taxon>
        <taxon>Fungi</taxon>
        <taxon>Dikarya</taxon>
        <taxon>Ascomycota</taxon>
        <taxon>Pezizomycotina</taxon>
        <taxon>Sordariomycetes</taxon>
        <taxon>Sordariomycetidae</taxon>
        <taxon>Diaporthales</taxon>
        <taxon>Diaporthaceae</taxon>
        <taxon>Diaporthe</taxon>
        <taxon>Diaporthe eres species complex</taxon>
    </lineage>
</organism>
<dbReference type="EMBL" id="JBAWTH010000067">
    <property type="protein sequence ID" value="KAL2280371.1"/>
    <property type="molecule type" value="Genomic_DNA"/>
</dbReference>
<sequence length="658" mass="72026">MPRAAAAPPVPRAGGGGGYSTQATVTVEDDGPRTTDATGTLKGSTATCHFKCGVKVGRPDCVSIATRPRDRQVWSEVVDRQVHRQRKKARPGTGTTLYLTREKDCICPGGLGLAFQSSLSRFSILHTVDHFWPRHDRSLHILYTLSFPSLPLSEAPSALKVTLSQPLHYLPSIIHAVFASFRIQPTGSGTRRHETRRGQARPGEAVRDARHRTTSNCGLRRRSSRHHRIPPNLGKTTQLSARQRQRQGIVNRLSRTVPLRVRAPAWTNSSSSWPTQPAQHGIQHRSAVPTYSRYCSWVISTLPGLPDCAPAAPLHAPPPHPRRQLAHIPRSLPAIQTSKSTRRLGRPTSTQEPAKPKVVSQSLKPLLHMYRVRAISFDSHLAAPHIAPYCSTRLIPPHRCPQAHPDSAEPSESSLLPSRLAAASLILPAPPSTPTPLPQHLDLRQSPARAEHRCRAVTGEHWFTSTPTSTTNPGLLPPRAARSFRGRGALLAHSAQSCDDTKPAAPSGLLVWTTPDNSILRPSRTELPVPPILSPLVATRLLYLTNWVLAPPRRPSSCGPWHRVVSLGPGLWCRTPADPLLSVTLPILSTTTQERLPSPLLTYFGSTALGHPWALVPSTEQRSEIAHFLSIPNHTYACLLLAFALYTYTQVSPSSRQA</sequence>
<feature type="region of interest" description="Disordered" evidence="1">
    <location>
        <begin position="316"/>
        <end position="359"/>
    </location>
</feature>
<feature type="region of interest" description="Disordered" evidence="1">
    <location>
        <begin position="1"/>
        <end position="38"/>
    </location>
</feature>
<evidence type="ECO:0000313" key="3">
    <source>
        <dbReference type="Proteomes" id="UP001600888"/>
    </source>
</evidence>
<comment type="caution">
    <text evidence="2">The sequence shown here is derived from an EMBL/GenBank/DDBJ whole genome shotgun (WGS) entry which is preliminary data.</text>
</comment>
<feature type="region of interest" description="Disordered" evidence="1">
    <location>
        <begin position="186"/>
        <end position="238"/>
    </location>
</feature>
<dbReference type="Proteomes" id="UP001600888">
    <property type="component" value="Unassembled WGS sequence"/>
</dbReference>
<proteinExistence type="predicted"/>
<keyword evidence="3" id="KW-1185">Reference proteome</keyword>